<dbReference type="Pfam" id="PF07508">
    <property type="entry name" value="Recombinase"/>
    <property type="match status" value="1"/>
</dbReference>
<comment type="caution">
    <text evidence="3">The sequence shown here is derived from an EMBL/GenBank/DDBJ whole genome shotgun (WGS) entry which is preliminary data.</text>
</comment>
<organism evidence="3 4">
    <name type="scientific">Lentzea atacamensis</name>
    <dbReference type="NCBI Taxonomy" id="531938"/>
    <lineage>
        <taxon>Bacteria</taxon>
        <taxon>Bacillati</taxon>
        <taxon>Actinomycetota</taxon>
        <taxon>Actinomycetes</taxon>
        <taxon>Pseudonocardiales</taxon>
        <taxon>Pseudonocardiaceae</taxon>
        <taxon>Lentzea</taxon>
    </lineage>
</organism>
<evidence type="ECO:0000259" key="2">
    <source>
        <dbReference type="Pfam" id="PF07508"/>
    </source>
</evidence>
<gene>
    <name evidence="3" type="ORF">C8D88_12614</name>
</gene>
<feature type="domain" description="Recombinase" evidence="2">
    <location>
        <begin position="26"/>
        <end position="105"/>
    </location>
</feature>
<dbReference type="Gene3D" id="3.90.1750.20">
    <property type="entry name" value="Putative Large Serine Recombinase, Chain B, Domain 2"/>
    <property type="match status" value="1"/>
</dbReference>
<evidence type="ECO:0000313" key="3">
    <source>
        <dbReference type="EMBL" id="PWK78622.1"/>
    </source>
</evidence>
<dbReference type="InterPro" id="IPR011109">
    <property type="entry name" value="DNA_bind_recombinase_dom"/>
</dbReference>
<protein>
    <submittedName>
        <fullName evidence="3">Recombinase</fullName>
    </submittedName>
</protein>
<feature type="compositionally biased region" description="Basic and acidic residues" evidence="1">
    <location>
        <begin position="233"/>
        <end position="246"/>
    </location>
</feature>
<dbReference type="EMBL" id="QGHB01000026">
    <property type="protein sequence ID" value="PWK78622.1"/>
    <property type="molecule type" value="Genomic_DNA"/>
</dbReference>
<dbReference type="Proteomes" id="UP000246005">
    <property type="component" value="Unassembled WGS sequence"/>
</dbReference>
<dbReference type="GO" id="GO:0003677">
    <property type="term" value="F:DNA binding"/>
    <property type="evidence" value="ECO:0007669"/>
    <property type="project" value="InterPro"/>
</dbReference>
<reference evidence="3 4" key="1">
    <citation type="submission" date="2018-05" db="EMBL/GenBank/DDBJ databases">
        <title>Genomic Encyclopedia of Type Strains, Phase IV (KMG-IV): sequencing the most valuable type-strain genomes for metagenomic binning, comparative biology and taxonomic classification.</title>
        <authorList>
            <person name="Goeker M."/>
        </authorList>
    </citation>
    <scope>NUCLEOTIDE SEQUENCE [LARGE SCALE GENOMIC DNA]</scope>
    <source>
        <strain evidence="3 4">DSM 45480</strain>
    </source>
</reference>
<evidence type="ECO:0000313" key="4">
    <source>
        <dbReference type="Proteomes" id="UP000246005"/>
    </source>
</evidence>
<feature type="region of interest" description="Disordered" evidence="1">
    <location>
        <begin position="205"/>
        <end position="257"/>
    </location>
</feature>
<dbReference type="AlphaFoldDB" id="A0A316HUH4"/>
<dbReference type="GO" id="GO:0000150">
    <property type="term" value="F:DNA strand exchange activity"/>
    <property type="evidence" value="ECO:0007669"/>
    <property type="project" value="InterPro"/>
</dbReference>
<dbReference type="InterPro" id="IPR038109">
    <property type="entry name" value="DNA_bind_recomb_sf"/>
</dbReference>
<feature type="region of interest" description="Disordered" evidence="1">
    <location>
        <begin position="98"/>
        <end position="156"/>
    </location>
</feature>
<evidence type="ECO:0000256" key="1">
    <source>
        <dbReference type="SAM" id="MobiDB-lite"/>
    </source>
</evidence>
<feature type="compositionally biased region" description="Low complexity" evidence="1">
    <location>
        <begin position="105"/>
        <end position="139"/>
    </location>
</feature>
<name>A0A316HUH4_9PSEU</name>
<sequence>MEIRQLIPMLSHRIAWKVPRTQPGRGPIVKWIFEWRLEERLGYQPIADRLNRDLVTNPPPTPNTPSRAVGLWTYSNVRDILTNPKYAGHMMWNRRARKSVGNKRNPSPNGSGHPNPCTRYWSTSTPSSRPKKSAATASAPAPPTKPTPSTRSQTVGSAAPIGDILTCPTGWVPELVANWRLLREAVHCAPSVPRRVSGACRRAGPSWQRAEADRGGPRCPSGDVVEMGQAGPDRSRRDSRHSEQRVRRAARRTTADP</sequence>
<accession>A0A316HUH4</accession>
<proteinExistence type="predicted"/>